<evidence type="ECO:0000313" key="2">
    <source>
        <dbReference type="Proteomes" id="UP001515480"/>
    </source>
</evidence>
<reference evidence="1 2" key="1">
    <citation type="journal article" date="2024" name="Science">
        <title>Giant polyketide synthase enzymes in the biosynthesis of giant marine polyether toxins.</title>
        <authorList>
            <person name="Fallon T.R."/>
            <person name="Shende V.V."/>
            <person name="Wierzbicki I.H."/>
            <person name="Pendleton A.L."/>
            <person name="Watervoot N.F."/>
            <person name="Auber R.P."/>
            <person name="Gonzalez D.J."/>
            <person name="Wisecaver J.H."/>
            <person name="Moore B.S."/>
        </authorList>
    </citation>
    <scope>NUCLEOTIDE SEQUENCE [LARGE SCALE GENOMIC DNA]</scope>
    <source>
        <strain evidence="1 2">12B1</strain>
    </source>
</reference>
<evidence type="ECO:0008006" key="3">
    <source>
        <dbReference type="Google" id="ProtNLM"/>
    </source>
</evidence>
<accession>A0AB34K545</accession>
<sequence length="147" mass="16219">MCPERRKSALEALRSSATYQASKEAAQLDQAIQLSGKEFEEADAKRRAAWLQRVPAEPADGAAGSTLICFHVGGAQVWRRFESCNTLEDLTCFARSLPKTPVRGLTLENVTMSPAKPLDIEKQKGLTLQYLDMWPTAHVRVGCAENI</sequence>
<protein>
    <recommendedName>
        <fullName evidence="3">UBX domain-containing protein</fullName>
    </recommendedName>
</protein>
<evidence type="ECO:0000313" key="1">
    <source>
        <dbReference type="EMBL" id="KAL1529589.1"/>
    </source>
</evidence>
<proteinExistence type="predicted"/>
<organism evidence="1 2">
    <name type="scientific">Prymnesium parvum</name>
    <name type="common">Toxic golden alga</name>
    <dbReference type="NCBI Taxonomy" id="97485"/>
    <lineage>
        <taxon>Eukaryota</taxon>
        <taxon>Haptista</taxon>
        <taxon>Haptophyta</taxon>
        <taxon>Prymnesiophyceae</taxon>
        <taxon>Prymnesiales</taxon>
        <taxon>Prymnesiaceae</taxon>
        <taxon>Prymnesium</taxon>
    </lineage>
</organism>
<comment type="caution">
    <text evidence="1">The sequence shown here is derived from an EMBL/GenBank/DDBJ whole genome shotgun (WGS) entry which is preliminary data.</text>
</comment>
<name>A0AB34K545_PRYPA</name>
<dbReference type="Proteomes" id="UP001515480">
    <property type="component" value="Unassembled WGS sequence"/>
</dbReference>
<dbReference type="SUPFAM" id="SSF54236">
    <property type="entry name" value="Ubiquitin-like"/>
    <property type="match status" value="1"/>
</dbReference>
<gene>
    <name evidence="1" type="ORF">AB1Y20_000532</name>
</gene>
<dbReference type="EMBL" id="JBGBPQ010000001">
    <property type="protein sequence ID" value="KAL1529589.1"/>
    <property type="molecule type" value="Genomic_DNA"/>
</dbReference>
<keyword evidence="2" id="KW-1185">Reference proteome</keyword>
<dbReference type="AlphaFoldDB" id="A0AB34K545"/>
<dbReference type="InterPro" id="IPR029071">
    <property type="entry name" value="Ubiquitin-like_domsf"/>
</dbReference>